<protein>
    <submittedName>
        <fullName evidence="2">Uncharacterized protein</fullName>
    </submittedName>
</protein>
<dbReference type="EMBL" id="NRQW01000364">
    <property type="protein sequence ID" value="PLZ88003.1"/>
    <property type="molecule type" value="Genomic_DNA"/>
</dbReference>
<reference evidence="2 3" key="1">
    <citation type="submission" date="2017-08" db="EMBL/GenBank/DDBJ databases">
        <title>Genomes of Fischerella (Mastigocladus) sp. strains.</title>
        <authorList>
            <person name="Miller S.R."/>
        </authorList>
    </citation>
    <scope>NUCLEOTIDE SEQUENCE [LARGE SCALE GENOMIC DNA]</scope>
    <source>
        <strain evidence="2 3">CCMEE 5323</strain>
    </source>
</reference>
<feature type="transmembrane region" description="Helical" evidence="1">
    <location>
        <begin position="89"/>
        <end position="109"/>
    </location>
</feature>
<evidence type="ECO:0000256" key="1">
    <source>
        <dbReference type="SAM" id="Phobius"/>
    </source>
</evidence>
<feature type="transmembrane region" description="Helical" evidence="1">
    <location>
        <begin position="115"/>
        <end position="135"/>
    </location>
</feature>
<feature type="transmembrane region" description="Helical" evidence="1">
    <location>
        <begin position="66"/>
        <end position="84"/>
    </location>
</feature>
<keyword evidence="3" id="KW-1185">Reference proteome</keyword>
<keyword evidence="1" id="KW-0472">Membrane</keyword>
<dbReference type="AlphaFoldDB" id="A0A2N6K119"/>
<dbReference type="RefSeq" id="WP_016866948.1">
    <property type="nucleotide sequence ID" value="NZ_CAWNVR010000470.1"/>
</dbReference>
<organism evidence="2 3">
    <name type="scientific">Fischerella muscicola CCMEE 5323</name>
    <dbReference type="NCBI Taxonomy" id="2019572"/>
    <lineage>
        <taxon>Bacteria</taxon>
        <taxon>Bacillati</taxon>
        <taxon>Cyanobacteriota</taxon>
        <taxon>Cyanophyceae</taxon>
        <taxon>Nostocales</taxon>
        <taxon>Hapalosiphonaceae</taxon>
        <taxon>Fischerella</taxon>
    </lineage>
</organism>
<keyword evidence="1" id="KW-0812">Transmembrane</keyword>
<gene>
    <name evidence="2" type="ORF">CEN44_16335</name>
</gene>
<name>A0A2N6K119_FISMU</name>
<dbReference type="Proteomes" id="UP000235036">
    <property type="component" value="Unassembled WGS sequence"/>
</dbReference>
<comment type="caution">
    <text evidence="2">The sequence shown here is derived from an EMBL/GenBank/DDBJ whole genome shotgun (WGS) entry which is preliminary data.</text>
</comment>
<evidence type="ECO:0000313" key="3">
    <source>
        <dbReference type="Proteomes" id="UP000235036"/>
    </source>
</evidence>
<accession>A0A2N6K119</accession>
<evidence type="ECO:0000313" key="2">
    <source>
        <dbReference type="EMBL" id="PLZ88003.1"/>
    </source>
</evidence>
<sequence length="136" mass="15138">MNNNDKQLPNPNKPQVNVELPTEFGGRKIQQLDIQGHTTHPHADFNWHLLNQIGLPARVPDVLADLILWLAASTFIGSVGKLLIQLPGVIVIIGVVLIILFFLSIYVLNTASQASIRWSLVYRWILIFIGIGLGVR</sequence>
<keyword evidence="1" id="KW-1133">Transmembrane helix</keyword>
<proteinExistence type="predicted"/>